<dbReference type="EMBL" id="JABSTQ010011404">
    <property type="protein sequence ID" value="KAG0411777.1"/>
    <property type="molecule type" value="Genomic_DNA"/>
</dbReference>
<name>A0AC60NXG0_IXOPE</name>
<keyword evidence="2" id="KW-1185">Reference proteome</keyword>
<evidence type="ECO:0000313" key="2">
    <source>
        <dbReference type="Proteomes" id="UP000805193"/>
    </source>
</evidence>
<sequence length="113" mass="12900">MSTGRKQDEGKPGVRNLPHKMQCGSSLAPISYSRDGVEKRRCSETVGPDERHGHENVVVAFFFLFFFSSLSLSLFGRRPDRTENKRLFRRNSDEQSEQSNGLEAVTAMMRHHT</sequence>
<accession>A0AC60NXG0</accession>
<evidence type="ECO:0000313" key="1">
    <source>
        <dbReference type="EMBL" id="KAG0411777.1"/>
    </source>
</evidence>
<reference evidence="1 2" key="1">
    <citation type="journal article" date="2020" name="Cell">
        <title>Large-Scale Comparative Analyses of Tick Genomes Elucidate Their Genetic Diversity and Vector Capacities.</title>
        <authorList>
            <consortium name="Tick Genome and Microbiome Consortium (TIGMIC)"/>
            <person name="Jia N."/>
            <person name="Wang J."/>
            <person name="Shi W."/>
            <person name="Du L."/>
            <person name="Sun Y."/>
            <person name="Zhan W."/>
            <person name="Jiang J.F."/>
            <person name="Wang Q."/>
            <person name="Zhang B."/>
            <person name="Ji P."/>
            <person name="Bell-Sakyi L."/>
            <person name="Cui X.M."/>
            <person name="Yuan T.T."/>
            <person name="Jiang B.G."/>
            <person name="Yang W.F."/>
            <person name="Lam T.T."/>
            <person name="Chang Q.C."/>
            <person name="Ding S.J."/>
            <person name="Wang X.J."/>
            <person name="Zhu J.G."/>
            <person name="Ruan X.D."/>
            <person name="Zhao L."/>
            <person name="Wei J.T."/>
            <person name="Ye R.Z."/>
            <person name="Que T.C."/>
            <person name="Du C.H."/>
            <person name="Zhou Y.H."/>
            <person name="Cheng J.X."/>
            <person name="Dai P.F."/>
            <person name="Guo W.B."/>
            <person name="Han X.H."/>
            <person name="Huang E.J."/>
            <person name="Li L.F."/>
            <person name="Wei W."/>
            <person name="Gao Y.C."/>
            <person name="Liu J.Z."/>
            <person name="Shao H.Z."/>
            <person name="Wang X."/>
            <person name="Wang C.C."/>
            <person name="Yang T.C."/>
            <person name="Huo Q.B."/>
            <person name="Li W."/>
            <person name="Chen H.Y."/>
            <person name="Chen S.E."/>
            <person name="Zhou L.G."/>
            <person name="Ni X.B."/>
            <person name="Tian J.H."/>
            <person name="Sheng Y."/>
            <person name="Liu T."/>
            <person name="Pan Y.S."/>
            <person name="Xia L.Y."/>
            <person name="Li J."/>
            <person name="Zhao F."/>
            <person name="Cao W.C."/>
        </authorList>
    </citation>
    <scope>NUCLEOTIDE SEQUENCE [LARGE SCALE GENOMIC DNA]</scope>
    <source>
        <strain evidence="1">Iper-2018</strain>
    </source>
</reference>
<comment type="caution">
    <text evidence="1">The sequence shown here is derived from an EMBL/GenBank/DDBJ whole genome shotgun (WGS) entry which is preliminary data.</text>
</comment>
<organism evidence="1 2">
    <name type="scientific">Ixodes persulcatus</name>
    <name type="common">Taiga tick</name>
    <dbReference type="NCBI Taxonomy" id="34615"/>
    <lineage>
        <taxon>Eukaryota</taxon>
        <taxon>Metazoa</taxon>
        <taxon>Ecdysozoa</taxon>
        <taxon>Arthropoda</taxon>
        <taxon>Chelicerata</taxon>
        <taxon>Arachnida</taxon>
        <taxon>Acari</taxon>
        <taxon>Parasitiformes</taxon>
        <taxon>Ixodida</taxon>
        <taxon>Ixodoidea</taxon>
        <taxon>Ixodidae</taxon>
        <taxon>Ixodinae</taxon>
        <taxon>Ixodes</taxon>
    </lineage>
</organism>
<proteinExistence type="predicted"/>
<dbReference type="Proteomes" id="UP000805193">
    <property type="component" value="Unassembled WGS sequence"/>
</dbReference>
<protein>
    <submittedName>
        <fullName evidence="1">Uncharacterized protein</fullName>
    </submittedName>
</protein>
<gene>
    <name evidence="1" type="ORF">HPB47_011073</name>
</gene>